<evidence type="ECO:0000313" key="6">
    <source>
        <dbReference type="EMBL" id="MCY9698173.1"/>
    </source>
</evidence>
<gene>
    <name evidence="6" type="ORF">M5X19_35835</name>
</gene>
<dbReference type="Proteomes" id="UP001527099">
    <property type="component" value="Unassembled WGS sequence"/>
</dbReference>
<comment type="caution">
    <text evidence="6">The sequence shown here is derived from an EMBL/GenBank/DDBJ whole genome shotgun (WGS) entry which is preliminary data.</text>
</comment>
<dbReference type="EMBL" id="JAMDMX010000210">
    <property type="protein sequence ID" value="MCY9698173.1"/>
    <property type="molecule type" value="Genomic_DNA"/>
</dbReference>
<dbReference type="InterPro" id="IPR017941">
    <property type="entry name" value="Rieske_2Fe-2S"/>
</dbReference>
<keyword evidence="2" id="KW-0479">Metal-binding</keyword>
<protein>
    <submittedName>
        <fullName evidence="6">Rieske 2Fe-2S domain-containing protein</fullName>
    </submittedName>
</protein>
<evidence type="ECO:0000259" key="5">
    <source>
        <dbReference type="PROSITE" id="PS51296"/>
    </source>
</evidence>
<accession>A0ABT4GPM4</accession>
<dbReference type="Gene3D" id="2.102.10.10">
    <property type="entry name" value="Rieske [2Fe-2S] iron-sulphur domain"/>
    <property type="match status" value="1"/>
</dbReference>
<keyword evidence="3" id="KW-0408">Iron</keyword>
<feature type="domain" description="Rieske" evidence="5">
    <location>
        <begin position="3"/>
        <end position="114"/>
    </location>
</feature>
<evidence type="ECO:0000256" key="2">
    <source>
        <dbReference type="ARBA" id="ARBA00022723"/>
    </source>
</evidence>
<dbReference type="PANTHER" id="PTHR21496:SF23">
    <property type="entry name" value="3-PHENYLPROPIONATE_CINNAMIC ACID DIOXYGENASE FERREDOXIN SUBUNIT"/>
    <property type="match status" value="1"/>
</dbReference>
<dbReference type="Pfam" id="PF00355">
    <property type="entry name" value="Rieske"/>
    <property type="match status" value="1"/>
</dbReference>
<dbReference type="RefSeq" id="WP_268618659.1">
    <property type="nucleotide sequence ID" value="NZ_JAMDMX010000210.1"/>
</dbReference>
<name>A0ABT4GPM4_9BACL</name>
<evidence type="ECO:0000256" key="3">
    <source>
        <dbReference type="ARBA" id="ARBA00023004"/>
    </source>
</evidence>
<keyword evidence="7" id="KW-1185">Reference proteome</keyword>
<sequence>MKPYTIGALEDYPLGSKKCVELEGKSIGIFNVNGQLYALRNVCPHQGAPLCEGSVNAWVTASKPYQFEYEREGEIVRCPWHQWEFDIKTGCMVVDPKMRTKSYDVTVETFDISVNSGNVILHL</sequence>
<keyword evidence="1" id="KW-0001">2Fe-2S</keyword>
<organism evidence="6 7">
    <name type="scientific">Paenibacillus alginolyticus</name>
    <dbReference type="NCBI Taxonomy" id="59839"/>
    <lineage>
        <taxon>Bacteria</taxon>
        <taxon>Bacillati</taxon>
        <taxon>Bacillota</taxon>
        <taxon>Bacilli</taxon>
        <taxon>Bacillales</taxon>
        <taxon>Paenibacillaceae</taxon>
        <taxon>Paenibacillus</taxon>
    </lineage>
</organism>
<evidence type="ECO:0000256" key="4">
    <source>
        <dbReference type="ARBA" id="ARBA00023014"/>
    </source>
</evidence>
<keyword evidence="4" id="KW-0411">Iron-sulfur</keyword>
<dbReference type="InterPro" id="IPR036922">
    <property type="entry name" value="Rieske_2Fe-2S_sf"/>
</dbReference>
<dbReference type="SUPFAM" id="SSF50022">
    <property type="entry name" value="ISP domain"/>
    <property type="match status" value="1"/>
</dbReference>
<proteinExistence type="predicted"/>
<evidence type="ECO:0000256" key="1">
    <source>
        <dbReference type="ARBA" id="ARBA00022714"/>
    </source>
</evidence>
<dbReference type="PANTHER" id="PTHR21496">
    <property type="entry name" value="FERREDOXIN-RELATED"/>
    <property type="match status" value="1"/>
</dbReference>
<dbReference type="PROSITE" id="PS51296">
    <property type="entry name" value="RIESKE"/>
    <property type="match status" value="1"/>
</dbReference>
<evidence type="ECO:0000313" key="7">
    <source>
        <dbReference type="Proteomes" id="UP001527099"/>
    </source>
</evidence>
<reference evidence="6 7" key="1">
    <citation type="submission" date="2022-05" db="EMBL/GenBank/DDBJ databases">
        <title>Genome Sequencing of Bee-Associated Microbes.</title>
        <authorList>
            <person name="Dunlap C."/>
        </authorList>
    </citation>
    <scope>NUCLEOTIDE SEQUENCE [LARGE SCALE GENOMIC DNA]</scope>
    <source>
        <strain evidence="6 7">NRRL B-14421</strain>
    </source>
</reference>